<dbReference type="Ensembl" id="ENSCGRT00001020039.1">
    <property type="protein sequence ID" value="ENSCGRP00001015796.1"/>
    <property type="gene ID" value="ENSCGRG00001016306.1"/>
</dbReference>
<name>A0A8C2MAK7_CRIGR</name>
<dbReference type="InterPro" id="IPR031695">
    <property type="entry name" value="DUF4718"/>
</dbReference>
<dbReference type="Proteomes" id="UP000694386">
    <property type="component" value="Unplaced"/>
</dbReference>
<gene>
    <name evidence="2" type="primary">C2H1orf185</name>
</gene>
<dbReference type="GeneTree" id="ENSGT00390000000797"/>
<keyword evidence="1" id="KW-0812">Transmembrane</keyword>
<evidence type="ECO:0000313" key="2">
    <source>
        <dbReference type="Ensembl" id="ENSCGRP00001015796.1"/>
    </source>
</evidence>
<dbReference type="PANTHER" id="PTHR37858:SF1">
    <property type="entry name" value="CHROMOSOME 1 OPEN READING FRAME 185"/>
    <property type="match status" value="1"/>
</dbReference>
<reference evidence="2" key="2">
    <citation type="submission" date="2025-09" db="UniProtKB">
        <authorList>
            <consortium name="Ensembl"/>
        </authorList>
    </citation>
    <scope>IDENTIFICATION</scope>
</reference>
<evidence type="ECO:0000313" key="3">
    <source>
        <dbReference type="Proteomes" id="UP000694386"/>
    </source>
</evidence>
<protein>
    <submittedName>
        <fullName evidence="2">RIKEN cDNA 4930522H14 gene</fullName>
    </submittedName>
</protein>
<evidence type="ECO:0000256" key="1">
    <source>
        <dbReference type="SAM" id="Phobius"/>
    </source>
</evidence>
<dbReference type="PANTHER" id="PTHR37858">
    <property type="entry name" value="HYPOTHETICAL PROTEIN LOC689589"/>
    <property type="match status" value="1"/>
</dbReference>
<reference evidence="2" key="1">
    <citation type="submission" date="2025-08" db="UniProtKB">
        <authorList>
            <consortium name="Ensembl"/>
        </authorList>
    </citation>
    <scope>IDENTIFICATION</scope>
</reference>
<dbReference type="AlphaFoldDB" id="A0A8C2MAK7"/>
<feature type="transmembrane region" description="Helical" evidence="1">
    <location>
        <begin position="12"/>
        <end position="37"/>
    </location>
</feature>
<organism evidence="2 3">
    <name type="scientific">Cricetulus griseus</name>
    <name type="common">Chinese hamster</name>
    <name type="synonym">Cricetulus barabensis griseus</name>
    <dbReference type="NCBI Taxonomy" id="10029"/>
    <lineage>
        <taxon>Eukaryota</taxon>
        <taxon>Metazoa</taxon>
        <taxon>Chordata</taxon>
        <taxon>Craniata</taxon>
        <taxon>Vertebrata</taxon>
        <taxon>Euteleostomi</taxon>
        <taxon>Mammalia</taxon>
        <taxon>Eutheria</taxon>
        <taxon>Euarchontoglires</taxon>
        <taxon>Glires</taxon>
        <taxon>Rodentia</taxon>
        <taxon>Myomorpha</taxon>
        <taxon>Muroidea</taxon>
        <taxon>Cricetidae</taxon>
        <taxon>Cricetinae</taxon>
        <taxon>Cricetulus</taxon>
    </lineage>
</organism>
<sequence>ITSPNSFINHLTYFLAAGAVSLGIGFFALASALWFLICKRREIFQSPKVKSTDEKVMQGPPKSKIKSHSQCVFISRNFHAGRSQPKVEQREREAPQIKAINSKGEFCPLAPAVHESPEMISVANASSVTLSLSTSVSSSYCSQSVEAADDWFSDDSLENKNAPEPLLGESLAEKVFAYLSTISLEEWPGTTMNVTFCGDQNDDSIKEKFLQRNAEVGTHNLQDDIE</sequence>
<keyword evidence="1" id="KW-1133">Transmembrane helix</keyword>
<proteinExistence type="predicted"/>
<keyword evidence="1" id="KW-0472">Membrane</keyword>
<accession>A0A8C2MAK7</accession>
<dbReference type="Pfam" id="PF15842">
    <property type="entry name" value="DUF4718"/>
    <property type="match status" value="1"/>
</dbReference>